<protein>
    <recommendedName>
        <fullName evidence="7">NAC domain-containing protein</fullName>
    </recommendedName>
</protein>
<evidence type="ECO:0000259" key="7">
    <source>
        <dbReference type="PROSITE" id="PS51005"/>
    </source>
</evidence>
<keyword evidence="9" id="KW-1185">Reference proteome</keyword>
<feature type="compositionally biased region" description="Basic residues" evidence="6">
    <location>
        <begin position="347"/>
        <end position="359"/>
    </location>
</feature>
<evidence type="ECO:0000256" key="6">
    <source>
        <dbReference type="SAM" id="MobiDB-lite"/>
    </source>
</evidence>
<feature type="compositionally biased region" description="Basic and acidic residues" evidence="6">
    <location>
        <begin position="275"/>
        <end position="288"/>
    </location>
</feature>
<evidence type="ECO:0000256" key="4">
    <source>
        <dbReference type="ARBA" id="ARBA00023163"/>
    </source>
</evidence>
<comment type="subcellular location">
    <subcellularLocation>
        <location evidence="1">Nucleus</location>
    </subcellularLocation>
</comment>
<feature type="compositionally biased region" description="Polar residues" evidence="6">
    <location>
        <begin position="198"/>
        <end position="214"/>
    </location>
</feature>
<evidence type="ECO:0000256" key="5">
    <source>
        <dbReference type="ARBA" id="ARBA00023242"/>
    </source>
</evidence>
<name>A0AAV0QTD0_9ROSI</name>
<feature type="region of interest" description="Disordered" evidence="6">
    <location>
        <begin position="198"/>
        <end position="399"/>
    </location>
</feature>
<reference evidence="8" key="1">
    <citation type="submission" date="2022-08" db="EMBL/GenBank/DDBJ databases">
        <authorList>
            <person name="Gutierrez-Valencia J."/>
        </authorList>
    </citation>
    <scope>NUCLEOTIDE SEQUENCE</scope>
</reference>
<gene>
    <name evidence="8" type="ORF">LITE_LOCUS44867</name>
</gene>
<dbReference type="GO" id="GO:0005634">
    <property type="term" value="C:nucleus"/>
    <property type="evidence" value="ECO:0007669"/>
    <property type="project" value="UniProtKB-SubCell"/>
</dbReference>
<feature type="compositionally biased region" description="Basic and acidic residues" evidence="6">
    <location>
        <begin position="298"/>
        <end position="346"/>
    </location>
</feature>
<feature type="domain" description="NAC" evidence="7">
    <location>
        <begin position="15"/>
        <end position="194"/>
    </location>
</feature>
<feature type="compositionally biased region" description="Basic and acidic residues" evidence="6">
    <location>
        <begin position="242"/>
        <end position="255"/>
    </location>
</feature>
<dbReference type="PANTHER" id="PTHR31989">
    <property type="entry name" value="NAC DOMAIN-CONTAINING PROTEIN 82-RELATED"/>
    <property type="match status" value="1"/>
</dbReference>
<keyword evidence="2" id="KW-0805">Transcription regulation</keyword>
<keyword evidence="4" id="KW-0804">Transcription</keyword>
<comment type="caution">
    <text evidence="8">The sequence shown here is derived from an EMBL/GenBank/DDBJ whole genome shotgun (WGS) entry which is preliminary data.</text>
</comment>
<dbReference type="Pfam" id="PF02365">
    <property type="entry name" value="NAM"/>
    <property type="match status" value="1"/>
</dbReference>
<sequence>MNPPSNLVEFAKELMPAGMKFCPTDQELIAHYLHRKITGGLTRFQTEIVKECDLYGEEEPWQIWDRFKAETVVDMEQNLYFFTRLKSKSTNGKRILRRVGKNEGTWHGEDAGSKINCWSEAEGKNVYLTGFKKRFNYRNLKSDQNGQWIMHEFSLSNTEYVICRLKNNRAVPVPSTPLLPLPPAPLQLEDVPERSNSLGVRNLDVNSSVETNQPPKDDGRKEQILAEKSDQATGRDGSQQAKESDREVDVQKQEKAAAACSLAKTGMENGQGCENPKRIDGETDEQKKGKAAPAQAKNDGEKSPQCKGGDDFDKAKKSDHRELNEQKKKEKAASVEGNERSDGGKKEQKKKKRVGGRLLKKVDQVSEASPKAGKRPRVEEEGPGEDEATCSSKDKKARGQMDLLMEVLGIEF</sequence>
<keyword evidence="5" id="KW-0539">Nucleus</keyword>
<keyword evidence="3" id="KW-0238">DNA-binding</keyword>
<dbReference type="AlphaFoldDB" id="A0AAV0QTD0"/>
<dbReference type="GO" id="GO:0003677">
    <property type="term" value="F:DNA binding"/>
    <property type="evidence" value="ECO:0007669"/>
    <property type="project" value="UniProtKB-KW"/>
</dbReference>
<dbReference type="Gene3D" id="2.170.150.80">
    <property type="entry name" value="NAC domain"/>
    <property type="match status" value="1"/>
</dbReference>
<proteinExistence type="predicted"/>
<dbReference type="InterPro" id="IPR003441">
    <property type="entry name" value="NAC-dom"/>
</dbReference>
<dbReference type="GO" id="GO:0006355">
    <property type="term" value="P:regulation of DNA-templated transcription"/>
    <property type="evidence" value="ECO:0007669"/>
    <property type="project" value="InterPro"/>
</dbReference>
<evidence type="ECO:0000256" key="2">
    <source>
        <dbReference type="ARBA" id="ARBA00023015"/>
    </source>
</evidence>
<evidence type="ECO:0000256" key="1">
    <source>
        <dbReference type="ARBA" id="ARBA00004123"/>
    </source>
</evidence>
<feature type="compositionally biased region" description="Basic and acidic residues" evidence="6">
    <location>
        <begin position="215"/>
        <end position="230"/>
    </location>
</feature>
<dbReference type="SUPFAM" id="SSF101941">
    <property type="entry name" value="NAC domain"/>
    <property type="match status" value="1"/>
</dbReference>
<evidence type="ECO:0000313" key="9">
    <source>
        <dbReference type="Proteomes" id="UP001154282"/>
    </source>
</evidence>
<accession>A0AAV0QTD0</accession>
<evidence type="ECO:0000313" key="8">
    <source>
        <dbReference type="EMBL" id="CAI0548695.1"/>
    </source>
</evidence>
<dbReference type="EMBL" id="CAMGYJ010000010">
    <property type="protein sequence ID" value="CAI0548695.1"/>
    <property type="molecule type" value="Genomic_DNA"/>
</dbReference>
<organism evidence="8 9">
    <name type="scientific">Linum tenue</name>
    <dbReference type="NCBI Taxonomy" id="586396"/>
    <lineage>
        <taxon>Eukaryota</taxon>
        <taxon>Viridiplantae</taxon>
        <taxon>Streptophyta</taxon>
        <taxon>Embryophyta</taxon>
        <taxon>Tracheophyta</taxon>
        <taxon>Spermatophyta</taxon>
        <taxon>Magnoliopsida</taxon>
        <taxon>eudicotyledons</taxon>
        <taxon>Gunneridae</taxon>
        <taxon>Pentapetalae</taxon>
        <taxon>rosids</taxon>
        <taxon>fabids</taxon>
        <taxon>Malpighiales</taxon>
        <taxon>Linaceae</taxon>
        <taxon>Linum</taxon>
    </lineage>
</organism>
<dbReference type="InterPro" id="IPR036093">
    <property type="entry name" value="NAC_dom_sf"/>
</dbReference>
<evidence type="ECO:0000256" key="3">
    <source>
        <dbReference type="ARBA" id="ARBA00023125"/>
    </source>
</evidence>
<dbReference type="Proteomes" id="UP001154282">
    <property type="component" value="Unassembled WGS sequence"/>
</dbReference>
<dbReference type="PROSITE" id="PS51005">
    <property type="entry name" value="NAC"/>
    <property type="match status" value="1"/>
</dbReference>